<dbReference type="Pfam" id="PF00622">
    <property type="entry name" value="SPRY"/>
    <property type="match status" value="1"/>
</dbReference>
<dbReference type="InterPro" id="IPR006574">
    <property type="entry name" value="PRY"/>
</dbReference>
<keyword evidence="5" id="KW-0472">Membrane</keyword>
<dbReference type="SMART" id="SM00184">
    <property type="entry name" value="RING"/>
    <property type="match status" value="1"/>
</dbReference>
<dbReference type="GO" id="GO:0008270">
    <property type="term" value="F:zinc ion binding"/>
    <property type="evidence" value="ECO:0007669"/>
    <property type="project" value="UniProtKB-KW"/>
</dbReference>
<dbReference type="InParanoid" id="A0A3P8Y4N8"/>
<evidence type="ECO:0000256" key="4">
    <source>
        <dbReference type="PROSITE-ProRule" id="PRU00175"/>
    </source>
</evidence>
<dbReference type="InterPro" id="IPR003879">
    <property type="entry name" value="Butyrophylin_SPRY"/>
</dbReference>
<dbReference type="CDD" id="cd13733">
    <property type="entry name" value="SPRY_PRY_C-I_1"/>
    <property type="match status" value="1"/>
</dbReference>
<dbReference type="InterPro" id="IPR003877">
    <property type="entry name" value="SPRY_dom"/>
</dbReference>
<evidence type="ECO:0000256" key="5">
    <source>
        <dbReference type="SAM" id="Phobius"/>
    </source>
</evidence>
<dbReference type="PROSITE" id="PS50188">
    <property type="entry name" value="B302_SPRY"/>
    <property type="match status" value="1"/>
</dbReference>
<keyword evidence="5" id="KW-1133">Transmembrane helix</keyword>
<evidence type="ECO:0000259" key="7">
    <source>
        <dbReference type="PROSITE" id="PS50188"/>
    </source>
</evidence>
<dbReference type="GeneTree" id="ENSGT01040000240385"/>
<dbReference type="FunFam" id="2.60.120.920:FF:000004">
    <property type="entry name" value="Butyrophilin subfamily 1 member A1"/>
    <property type="match status" value="1"/>
</dbReference>
<dbReference type="Gene3D" id="3.30.40.10">
    <property type="entry name" value="Zinc/RING finger domain, C3HC4 (zinc finger)"/>
    <property type="match status" value="1"/>
</dbReference>
<reference evidence="8" key="3">
    <citation type="submission" date="2025-08" db="UniProtKB">
        <authorList>
            <consortium name="Ensembl"/>
        </authorList>
    </citation>
    <scope>IDENTIFICATION</scope>
</reference>
<dbReference type="InterPro" id="IPR043136">
    <property type="entry name" value="B30.2/SPRY_sf"/>
</dbReference>
<evidence type="ECO:0000256" key="3">
    <source>
        <dbReference type="ARBA" id="ARBA00022833"/>
    </source>
</evidence>
<reference evidence="8" key="4">
    <citation type="submission" date="2025-09" db="UniProtKB">
        <authorList>
            <consortium name="Ensembl"/>
        </authorList>
    </citation>
    <scope>IDENTIFICATION</scope>
</reference>
<evidence type="ECO:0000256" key="2">
    <source>
        <dbReference type="ARBA" id="ARBA00022771"/>
    </source>
</evidence>
<dbReference type="InterPro" id="IPR013083">
    <property type="entry name" value="Znf_RING/FYVE/PHD"/>
</dbReference>
<dbReference type="InterPro" id="IPR001870">
    <property type="entry name" value="B30.2/SPRY"/>
</dbReference>
<protein>
    <submittedName>
        <fullName evidence="8">Uncharacterized protein</fullName>
    </submittedName>
</protein>
<dbReference type="Ensembl" id="ENSELUT00000001743.3">
    <property type="protein sequence ID" value="ENSELUP00000010684.3"/>
    <property type="gene ID" value="ENSELUG00000011148.3"/>
</dbReference>
<dbReference type="PROSITE" id="PS50089">
    <property type="entry name" value="ZF_RING_2"/>
    <property type="match status" value="1"/>
</dbReference>
<evidence type="ECO:0000313" key="8">
    <source>
        <dbReference type="Ensembl" id="ENSELUP00000010684.3"/>
    </source>
</evidence>
<keyword evidence="1" id="KW-0479">Metal-binding</keyword>
<dbReference type="Proteomes" id="UP000265140">
    <property type="component" value="Chromosome 24"/>
</dbReference>
<keyword evidence="2 4" id="KW-0863">Zinc-finger</keyword>
<dbReference type="InterPro" id="IPR001841">
    <property type="entry name" value="Znf_RING"/>
</dbReference>
<evidence type="ECO:0000259" key="6">
    <source>
        <dbReference type="PROSITE" id="PS50089"/>
    </source>
</evidence>
<accession>A0A3P8Y4N8</accession>
<evidence type="ECO:0000313" key="9">
    <source>
        <dbReference type="Proteomes" id="UP000265140"/>
    </source>
</evidence>
<dbReference type="InterPro" id="IPR013320">
    <property type="entry name" value="ConA-like_dom_sf"/>
</dbReference>
<dbReference type="SUPFAM" id="SSF49899">
    <property type="entry name" value="Concanavalin A-like lectins/glucanases"/>
    <property type="match status" value="1"/>
</dbReference>
<reference evidence="9" key="1">
    <citation type="journal article" date="2014" name="PLoS ONE">
        <title>The genome and linkage map of the northern pike (Esox lucius): conserved synteny revealed between the salmonid sister group and the Neoteleostei.</title>
        <authorList>
            <person name="Rondeau E.B."/>
            <person name="Minkley D.R."/>
            <person name="Leong J.S."/>
            <person name="Messmer A.M."/>
            <person name="Jantzen J.R."/>
            <person name="von Schalburg K.R."/>
            <person name="Lemon C."/>
            <person name="Bird N.H."/>
            <person name="Koop B.F."/>
        </authorList>
    </citation>
    <scope>NUCLEOTIDE SEQUENCE</scope>
</reference>
<dbReference type="Pfam" id="PF13923">
    <property type="entry name" value="zf-C3HC4_2"/>
    <property type="match status" value="1"/>
</dbReference>
<organism evidence="8 9">
    <name type="scientific">Esox lucius</name>
    <name type="common">Northern pike</name>
    <dbReference type="NCBI Taxonomy" id="8010"/>
    <lineage>
        <taxon>Eukaryota</taxon>
        <taxon>Metazoa</taxon>
        <taxon>Chordata</taxon>
        <taxon>Craniata</taxon>
        <taxon>Vertebrata</taxon>
        <taxon>Euteleostomi</taxon>
        <taxon>Actinopterygii</taxon>
        <taxon>Neopterygii</taxon>
        <taxon>Teleostei</taxon>
        <taxon>Protacanthopterygii</taxon>
        <taxon>Esociformes</taxon>
        <taxon>Esocidae</taxon>
        <taxon>Esox</taxon>
    </lineage>
</organism>
<dbReference type="AlphaFoldDB" id="A0A3P8Y4N8"/>
<dbReference type="Bgee" id="ENSELUG00000011148">
    <property type="expression patterns" value="Expressed in pharyngeal gill and 2 other cell types or tissues"/>
</dbReference>
<reference evidence="8" key="2">
    <citation type="submission" date="2020-02" db="EMBL/GenBank/DDBJ databases">
        <title>Esox lucius (northern pike) genome, fEsoLuc1, primary haplotype.</title>
        <authorList>
            <person name="Myers G."/>
            <person name="Karagic N."/>
            <person name="Meyer A."/>
            <person name="Pippel M."/>
            <person name="Reichard M."/>
            <person name="Winkler S."/>
            <person name="Tracey A."/>
            <person name="Sims Y."/>
            <person name="Howe K."/>
            <person name="Rhie A."/>
            <person name="Formenti G."/>
            <person name="Durbin R."/>
            <person name="Fedrigo O."/>
            <person name="Jarvis E.D."/>
        </authorList>
    </citation>
    <scope>NUCLEOTIDE SEQUENCE [LARGE SCALE GENOMIC DNA]</scope>
</reference>
<evidence type="ECO:0000256" key="1">
    <source>
        <dbReference type="ARBA" id="ARBA00022723"/>
    </source>
</evidence>
<dbReference type="Pfam" id="PF13765">
    <property type="entry name" value="PRY"/>
    <property type="match status" value="1"/>
</dbReference>
<feature type="transmembrane region" description="Helical" evidence="5">
    <location>
        <begin position="113"/>
        <end position="133"/>
    </location>
</feature>
<dbReference type="SUPFAM" id="SSF57850">
    <property type="entry name" value="RING/U-box"/>
    <property type="match status" value="1"/>
</dbReference>
<dbReference type="InterPro" id="IPR050143">
    <property type="entry name" value="TRIM/RBCC"/>
</dbReference>
<dbReference type="PANTHER" id="PTHR24103">
    <property type="entry name" value="E3 UBIQUITIN-PROTEIN LIGASE TRIM"/>
    <property type="match status" value="1"/>
</dbReference>
<dbReference type="SMART" id="SM00449">
    <property type="entry name" value="SPRY"/>
    <property type="match status" value="1"/>
</dbReference>
<keyword evidence="5" id="KW-0812">Transmembrane</keyword>
<dbReference type="OMA" id="CIMTETS"/>
<proteinExistence type="predicted"/>
<feature type="domain" description="RING-type" evidence="6">
    <location>
        <begin position="15"/>
        <end position="55"/>
    </location>
</feature>
<sequence>MDSSNSDMSKGQFNCFICQDRLTEPVSIPCGHKFYKICISEKWDSSDHYQCPLCQEIFHRRPELNVIALVPLKAPSLAPSLALNQAPAQAPMIQQDTAPALAIARYDYVPVHIWKKIFVLGLGLFFVALLYSLCFKAQSLKIEENKELKKVKVTATPGDEIQKDFNEIQQNAVNVTLDPDTAHPSLIVSEDGKQVRNGHTRQKLPDNPERIDPVVSVLGKEGFSSGRFYYEVQVMKKTEWSLGVARQSIKRKGILYLKPVNGFWAFWLRNGQYKACNDPDVFLSLTQKLQKVGVFVDYEEGQVSFYDAEARSLIYSFNGQNFTEKLYPYFSPSRTYGGNNSAPLIILPFSQ</sequence>
<dbReference type="PRINTS" id="PR01407">
    <property type="entry name" value="BUTYPHLNCDUF"/>
</dbReference>
<feature type="domain" description="B30.2/SPRY" evidence="7">
    <location>
        <begin position="155"/>
        <end position="349"/>
    </location>
</feature>
<keyword evidence="9" id="KW-1185">Reference proteome</keyword>
<keyword evidence="3" id="KW-0862">Zinc</keyword>
<dbReference type="STRING" id="8010.ENSELUP00000010684"/>
<dbReference type="Gene3D" id="2.60.120.920">
    <property type="match status" value="1"/>
</dbReference>
<name>A0A3P8Y4N8_ESOLU</name>
<dbReference type="SMART" id="SM00589">
    <property type="entry name" value="PRY"/>
    <property type="match status" value="1"/>
</dbReference>